<dbReference type="InParanoid" id="E2BF79"/>
<feature type="domain" description="F5/8 type C" evidence="13">
    <location>
        <begin position="1921"/>
        <end position="2075"/>
    </location>
</feature>
<evidence type="ECO:0000256" key="4">
    <source>
        <dbReference type="ARBA" id="ARBA00022690"/>
    </source>
</evidence>
<dbReference type="InterPro" id="IPR008979">
    <property type="entry name" value="Galactose-bd-like_sf"/>
</dbReference>
<accession>E2BF79</accession>
<dbReference type="OMA" id="TNQQVSC"/>
<evidence type="ECO:0000256" key="5">
    <source>
        <dbReference type="ARBA" id="ARBA00022737"/>
    </source>
</evidence>
<keyword evidence="6" id="KW-0722">Serine protease inhibitor</keyword>
<organism evidence="18">
    <name type="scientific">Harpegnathos saltator</name>
    <name type="common">Jerdon's jumping ant</name>
    <dbReference type="NCBI Taxonomy" id="610380"/>
    <lineage>
        <taxon>Eukaryota</taxon>
        <taxon>Metazoa</taxon>
        <taxon>Ecdysozoa</taxon>
        <taxon>Arthropoda</taxon>
        <taxon>Hexapoda</taxon>
        <taxon>Insecta</taxon>
        <taxon>Pterygota</taxon>
        <taxon>Neoptera</taxon>
        <taxon>Endopterygota</taxon>
        <taxon>Hymenoptera</taxon>
        <taxon>Apocrita</taxon>
        <taxon>Aculeata</taxon>
        <taxon>Formicoidea</taxon>
        <taxon>Formicidae</taxon>
        <taxon>Ponerinae</taxon>
        <taxon>Ponerini</taxon>
        <taxon>Harpegnathos</taxon>
    </lineage>
</organism>
<evidence type="ECO:0000313" key="17">
    <source>
        <dbReference type="EMBL" id="EFN85665.1"/>
    </source>
</evidence>
<dbReference type="CDD" id="cd19941">
    <property type="entry name" value="TIL"/>
    <property type="match status" value="5"/>
</dbReference>
<feature type="disulfide bond" evidence="9">
    <location>
        <begin position="3811"/>
        <end position="3865"/>
    </location>
</feature>
<feature type="disulfide bond" evidence="10">
    <location>
        <begin position="191"/>
        <end position="201"/>
    </location>
</feature>
<feature type="domain" description="VWFD" evidence="16">
    <location>
        <begin position="713"/>
        <end position="892"/>
    </location>
</feature>
<dbReference type="Pfam" id="PF00094">
    <property type="entry name" value="VWD"/>
    <property type="match status" value="5"/>
</dbReference>
<dbReference type="Pfam" id="PF23244">
    <property type="entry name" value="VWF"/>
    <property type="match status" value="1"/>
</dbReference>
<dbReference type="InterPro" id="IPR036084">
    <property type="entry name" value="Ser_inhib-like_sf"/>
</dbReference>
<keyword evidence="5" id="KW-0677">Repeat</keyword>
<feature type="domain" description="CTCK" evidence="12">
    <location>
        <begin position="3775"/>
        <end position="3871"/>
    </location>
</feature>
<dbReference type="FunCoup" id="E2BF79">
    <property type="interactions" value="15"/>
</dbReference>
<keyword evidence="8" id="KW-0325">Glycoprotein</keyword>
<dbReference type="SUPFAM" id="SSF49785">
    <property type="entry name" value="Galactose-binding domain-like"/>
    <property type="match status" value="2"/>
</dbReference>
<dbReference type="InterPro" id="IPR002919">
    <property type="entry name" value="TIL_dom"/>
</dbReference>
<feature type="disulfide bond" evidence="10">
    <location>
        <begin position="209"/>
        <end position="218"/>
    </location>
</feature>
<dbReference type="SMART" id="SM00216">
    <property type="entry name" value="VWD"/>
    <property type="match status" value="5"/>
</dbReference>
<feature type="domain" description="VWFD" evidence="16">
    <location>
        <begin position="2565"/>
        <end position="2741"/>
    </location>
</feature>
<dbReference type="PROSITE" id="PS01225">
    <property type="entry name" value="CTCK_2"/>
    <property type="match status" value="1"/>
</dbReference>
<evidence type="ECO:0000256" key="6">
    <source>
        <dbReference type="ARBA" id="ARBA00022900"/>
    </source>
</evidence>
<proteinExistence type="inferred from homology"/>
<dbReference type="SMART" id="SM00214">
    <property type="entry name" value="VWC"/>
    <property type="match status" value="8"/>
</dbReference>
<evidence type="ECO:0000259" key="13">
    <source>
        <dbReference type="PROSITE" id="PS50022"/>
    </source>
</evidence>
<dbReference type="SMART" id="SM00231">
    <property type="entry name" value="FA58C"/>
    <property type="match status" value="2"/>
</dbReference>
<dbReference type="InterPro" id="IPR001846">
    <property type="entry name" value="VWF_type-D"/>
</dbReference>
<dbReference type="InterPro" id="IPR001007">
    <property type="entry name" value="VWF_dom"/>
</dbReference>
<keyword evidence="10" id="KW-0245">EGF-like domain</keyword>
<evidence type="ECO:0000256" key="8">
    <source>
        <dbReference type="ARBA" id="ARBA00023180"/>
    </source>
</evidence>
<dbReference type="PROSITE" id="PS50184">
    <property type="entry name" value="VWFC_2"/>
    <property type="match status" value="1"/>
</dbReference>
<dbReference type="SUPFAM" id="SSF57196">
    <property type="entry name" value="EGF/Laminin"/>
    <property type="match status" value="1"/>
</dbReference>
<dbReference type="InterPro" id="IPR014853">
    <property type="entry name" value="VWF/SSPO/ZAN-like_Cys-rich_dom"/>
</dbReference>
<feature type="disulfide bond" evidence="10">
    <location>
        <begin position="113"/>
        <end position="122"/>
    </location>
</feature>
<evidence type="ECO:0000259" key="15">
    <source>
        <dbReference type="PROSITE" id="PS50184"/>
    </source>
</evidence>
<evidence type="ECO:0000256" key="3">
    <source>
        <dbReference type="ARBA" id="ARBA00009456"/>
    </source>
</evidence>
<dbReference type="InterPro" id="IPR006207">
    <property type="entry name" value="Cys_knot_C"/>
</dbReference>
<comment type="similarity">
    <text evidence="2">Belongs to the serine protease inhibitor-like (TIL domain-containing) family.</text>
</comment>
<dbReference type="SMART" id="SM00832">
    <property type="entry name" value="C8"/>
    <property type="match status" value="5"/>
</dbReference>
<evidence type="ECO:0000256" key="7">
    <source>
        <dbReference type="ARBA" id="ARBA00023157"/>
    </source>
</evidence>
<feature type="domain" description="VWFC" evidence="15">
    <location>
        <begin position="3223"/>
        <end position="3291"/>
    </location>
</feature>
<dbReference type="SMART" id="SM00181">
    <property type="entry name" value="EGF"/>
    <property type="match status" value="3"/>
</dbReference>
<evidence type="ECO:0000313" key="18">
    <source>
        <dbReference type="Proteomes" id="UP000008237"/>
    </source>
</evidence>
<keyword evidence="18" id="KW-1185">Reference proteome</keyword>
<keyword evidence="4" id="KW-0646">Protease inhibitor</keyword>
<evidence type="ECO:0000256" key="10">
    <source>
        <dbReference type="PROSITE-ProRule" id="PRU00076"/>
    </source>
</evidence>
<dbReference type="GO" id="GO:0007399">
    <property type="term" value="P:nervous system development"/>
    <property type="evidence" value="ECO:0007669"/>
    <property type="project" value="UniProtKB-ARBA"/>
</dbReference>
<dbReference type="PROSITE" id="PS51233">
    <property type="entry name" value="VWFD"/>
    <property type="match status" value="5"/>
</dbReference>
<feature type="disulfide bond" evidence="9">
    <location>
        <begin position="3815"/>
        <end position="3867"/>
    </location>
</feature>
<feature type="domain" description="VWFD" evidence="16">
    <location>
        <begin position="1194"/>
        <end position="1363"/>
    </location>
</feature>
<evidence type="ECO:0000256" key="9">
    <source>
        <dbReference type="PROSITE-ProRule" id="PRU00039"/>
    </source>
</evidence>
<dbReference type="PROSITE" id="PS00022">
    <property type="entry name" value="EGF_1"/>
    <property type="match status" value="2"/>
</dbReference>
<dbReference type="PANTHER" id="PTHR11339:SF386">
    <property type="entry name" value="HEMOLECTIN, ISOFORM A"/>
    <property type="match status" value="1"/>
</dbReference>
<dbReference type="FunFam" id="2.10.25.10:FF:000674">
    <property type="entry name" value="Mucin-2"/>
    <property type="match status" value="1"/>
</dbReference>
<dbReference type="PROSITE" id="PS50026">
    <property type="entry name" value="EGF_3"/>
    <property type="match status" value="2"/>
</dbReference>
<reference evidence="17 18" key="1">
    <citation type="journal article" date="2010" name="Science">
        <title>Genomic comparison of the ants Camponotus floridanus and Harpegnathos saltator.</title>
        <authorList>
            <person name="Bonasio R."/>
            <person name="Zhang G."/>
            <person name="Ye C."/>
            <person name="Mutti N.S."/>
            <person name="Fang X."/>
            <person name="Qin N."/>
            <person name="Donahue G."/>
            <person name="Yang P."/>
            <person name="Li Q."/>
            <person name="Li C."/>
            <person name="Zhang P."/>
            <person name="Huang Z."/>
            <person name="Berger S.L."/>
            <person name="Reinberg D."/>
            <person name="Wang J."/>
            <person name="Liebig J."/>
        </authorList>
    </citation>
    <scope>NUCLEOTIDE SEQUENCE [LARGE SCALE GENOMIC DNA]</scope>
    <source>
        <strain evidence="17 18">R22 G/1</strain>
    </source>
</reference>
<dbReference type="STRING" id="610380.E2BF79"/>
<dbReference type="SMART" id="SM00041">
    <property type="entry name" value="CT"/>
    <property type="match status" value="1"/>
</dbReference>
<dbReference type="Pfam" id="PF01826">
    <property type="entry name" value="TIL"/>
    <property type="match status" value="3"/>
</dbReference>
<dbReference type="Pfam" id="PF08742">
    <property type="entry name" value="C8"/>
    <property type="match status" value="5"/>
</dbReference>
<evidence type="ECO:0000259" key="16">
    <source>
        <dbReference type="PROSITE" id="PS51233"/>
    </source>
</evidence>
<dbReference type="PROSITE" id="PS01285">
    <property type="entry name" value="FA58C_1"/>
    <property type="match status" value="2"/>
</dbReference>
<dbReference type="Gene3D" id="2.10.25.10">
    <property type="entry name" value="Laminin"/>
    <property type="match status" value="7"/>
</dbReference>
<protein>
    <submittedName>
        <fullName evidence="17">Hemocytin</fullName>
    </submittedName>
</protein>
<dbReference type="SMART" id="SM00215">
    <property type="entry name" value="VWC_out"/>
    <property type="match status" value="5"/>
</dbReference>
<dbReference type="InterPro" id="IPR050780">
    <property type="entry name" value="Mucin_vWF_Thrombospondin_sf"/>
</dbReference>
<evidence type="ECO:0000256" key="11">
    <source>
        <dbReference type="SAM" id="MobiDB-lite"/>
    </source>
</evidence>
<evidence type="ECO:0000259" key="14">
    <source>
        <dbReference type="PROSITE" id="PS50026"/>
    </source>
</evidence>
<evidence type="ECO:0000259" key="12">
    <source>
        <dbReference type="PROSITE" id="PS01225"/>
    </source>
</evidence>
<evidence type="ECO:0000256" key="1">
    <source>
        <dbReference type="ARBA" id="ARBA00004239"/>
    </source>
</evidence>
<dbReference type="PROSITE" id="PS50022">
    <property type="entry name" value="FA58C_3"/>
    <property type="match status" value="2"/>
</dbReference>
<feature type="compositionally biased region" description="Basic residues" evidence="11">
    <location>
        <begin position="2468"/>
        <end position="2478"/>
    </location>
</feature>
<feature type="domain" description="F5/8 type C" evidence="13">
    <location>
        <begin position="2107"/>
        <end position="2247"/>
    </location>
</feature>
<feature type="domain" description="VWFD" evidence="16">
    <location>
        <begin position="2893"/>
        <end position="3083"/>
    </location>
</feature>
<dbReference type="GO" id="GO:0004867">
    <property type="term" value="F:serine-type endopeptidase inhibitor activity"/>
    <property type="evidence" value="ECO:0007669"/>
    <property type="project" value="UniProtKB-KW"/>
</dbReference>
<dbReference type="OrthoDB" id="6262482at2759"/>
<dbReference type="SUPFAM" id="SSF57567">
    <property type="entry name" value="Serine protease inhibitors"/>
    <property type="match status" value="5"/>
</dbReference>
<comment type="similarity">
    <text evidence="3">Belongs to the thrombospondin family.</text>
</comment>
<dbReference type="InterPro" id="IPR000421">
    <property type="entry name" value="FA58C"/>
</dbReference>
<comment type="subcellular location">
    <subcellularLocation>
        <location evidence="1">Secreted</location>
        <location evidence="1">Extracellular space</location>
    </subcellularLocation>
</comment>
<feature type="domain" description="EGF-like" evidence="14">
    <location>
        <begin position="188"/>
        <end position="219"/>
    </location>
</feature>
<dbReference type="PANTHER" id="PTHR11339">
    <property type="entry name" value="EXTRACELLULAR MATRIX GLYCOPROTEIN RELATED"/>
    <property type="match status" value="1"/>
</dbReference>
<sequence>MVNDAANTSANVNFYNVKSRKGSGRRVFAGGCTRIPNTPVNGRIACSTNSGCIASCAPDYKFPNGARQLTVTCIDKEWHIRGTEWSSIPHCEPICMPECQNNGICIAPHQCDCPQHFAGPQCQFEDKPCLNHLPPALNSYRKCSSNLCTISCMKNFTFPDGSSVANLICKNGSWKPTRDDWVSIPDCEPVCNPHCQNGGICLPMNLCQCPQNYRGAQCQYSADACEAKNLRFNGGYDCTDSGDKFSCTLNCPTESQFEFSPAVTYTCTYDTGIFKPQPIPQCKMNYNSKIVSRDTSYNTYEREINHSWTSQDFFSGTTKSLPEFHNVDDNSMTLNTMIVKANPSTKPKICFTWGGAHYKTFDDKIYSFDSNCPHVFFRETQDDVCTILTLNTPGCKTTNGRCFKIVKLFVDDKEYTLANDETGLPTFSSKKRLLPIPAYLPGLRVDKSAHFILVSLDSLGIKLKWDGSMLLQIEASENMWNKTAGLCGTINDDPGDDFLTKSGTRTKNIGTLADSWRVDNIEETCDEPSKTQHACEVKNEFAQDALNFCTELLFNRKFKPCAHTIKISKLIEACVWDYCACRDSDRRKCSCNTMDVYMRQCIHKGVVVSTAWRNNDTCPISCKNGRIYMSCGPKVEASCSSGLEPKSESPECEEGCFCPAGTLEHQGGCIIPDQCPCKLRGKLFEPGTSVPKGCNTCTCTAGKWICTQVQCSARCSVLGDPHYTTFDSKHYNFMGKCKYYLMKGENYTIETENVQCSGAISESMGFVPVDSPSCTKAVTIRLGNTFIKLKQNRQITVNGDEVTKFPMQIDGARIRLASSIFLAINLPNDLEVWWDGMARVYINAPAKFHGQTKGLCGTFSGNQKDDFVTPDGDVETTVIAFANKWKVNKYCIDESVNEPKHPCELNPQKRAAAEEYCSKIHTDIFSGCHWHVDPTEFYRDCMYDMCACDTDVKSCLCPMLAAYAKDCAALGVKLSWRLEIDECKVHCSGGQTYQICGNSCTRSCEDISFYQDCKQECAEGCNCPEGQTLDANGECIPIAECSCTHAGRKYKSNHREVRPGNKGQEYCTCIGGVWDCRSATPQEIRDYPSMTGLLSTCVSSKHLEVTDCEPVERRTCSNMHIPVDERSPAVCTSGCICEAGYVLDVPNGICIPEKDCPCHHGGKSYKEGSVIQAECNTCTCEGTKWKCTDRICAGVCSVWGDSHYKTFDGKMYDFQGICDYILVKSKMSKEESFDISIQNVPCGTNGVACSKSITLLVGNGEQREELVLTKGKKIPEGPFKRMTIRTAELFVFVDVPDLRLVLQWDKGTRAYVRLDPEWKGRTMGLCGDYNDNAEDDFKTPSGGISEASVNLFGDSWKKDTFCPEPKDVPDACEQHPGRKLWSLRRCSVLKSSVFSPCHSEVEVEPYVRNCIFDTCSCDSGGDCECLCTALAAYAYECNVKGVPVKWRTQELCPLQCNEELSTYSPCISTCPRETCDNLMTVRDGSHLCAEDTCVEGCQFRPCPEGQVYRNATYTECTPRSTCRTPFCAEIDGVTYHEGDRAGGDDCQSCFCSRGKVTCKGEPCTTSLTGRPVTVPQVESQRCVDGWSKWINKDTAVYKEEIDAEPLPDLMDLDNTNGFAMCDREHMVDIRCRSVMQHLSPKQSGLDVECSLERGLYCRPTSGSPCIDFEISVLCRCSSDETTMEPPTVYDHRGTTTQVCNLPAEVLRTRPECSVEQATLSKSEWSTTNRAGIESSATIPTTSVKKTVSTEKACQDGETWSECAIRCTKACHYYRYSLTSRGHCNEGADCVAGCVSVERPTCSPHRYWRDSVTCVGADECPCESHDGSLVAPGAVRKESDCDTCQCINNYYTCDRASFCGNATTSYEERPLGGTSGMPSQAVTVEQLPEFTESPEYYEWSVTSPVEEYTFLLHSTVSPPADCDEVHYVPLILSQLEKVIVHASSSKFPVLRPENLSVHAPGTSSPEIGSWEAKVNDARQWLAIEFDRLEPVYGVILQGAVTEDKFVTSYKVLFSEDGQTFSHMLDREKRPRVFRGPIDRSQSVKQIFDQPIEAKTIRIEPLTWHNGIAVRADVLGCRDRTMTSIRTSTELPIVVKTTVSEKSTAKPVCDDPMGLDNNSMTIGQVSVSSSPQLTQHLPLSSASAWRPALDNPHQYVQFDFLEPRNLTGVTTKGGDGAWTTAYKIFYSNDKHHWNPIIDEDGNVREFLGNFDAQSLKTNLFEKPLRARYMKLQPTKWHEHVALKAEPLGCYSAYPPTSSETSESTSPSSLERWRCNVCDGIERMPNDEGCRCKDPYWWDSESCVPKRECPCIVGHVSYAVGSIYRTEDCQECVCTMGGTAACMPRKCEPCGEPGMRSVVSELCTCLCKPCPAGTRHCPTSDVCINEAAWCNGVQDCPDDEMDCEQIHAVTVIKSEATPRPTEISPSLCEEPSCPPDYRIVFASSQRDESLRDNVKGYSKRRMKPSAVKGSSQRKVKEHRRPPPIVFRNHPTKDTHQHQSSTAENVQCPEFTCAPTKFPPIHPGSGKRPEKCPEASCPPNYEIVYEKMSMYKLHKCPKYACRPPMPEVAHCNITGRTLNTFDNLEYKYDVCDHILARDMYGNKWYVTLEERCDSLGRPCMRVLVVVLNNRAIVLYPDLHMDVDAYSFTAGQVARLGNRFPDFRLSRMGDSIVLLLSHQGFWVTWDSAANAKISVVSKLAGRIDGLCGYYDGNIANDRQTPEGKQASSTVQFGDSWMTEGATLACDSQVCPRDVQGQAWTICNSVRSPTLMDACSAVVDTDRFVSRCVENSCTCLRGNSSYEDCRCRLLTSFVSECEAAVPGADLSDWRRIHDCPASCPPPFVHRDCYRNKCELTCDNLHELEPCPTMRGVCFPGCFCPEGLVRQNDKCVPPVQCRDCVCDSLGDSKFISFDRKDFSFIGNCTYILSRNVAADAKGWDGPHAYQILISNGNCALGACTEAVTLLHAKHTVRIERADLGSKELRISVDDSRIAEFPYNRTWITLDHETTARDVSLLLPAIQLELVVFRQNFAFTLKLPSHIFDDATEGLCGSCNADTEAGFRKRDGGITDNVEQFGQSWLADDPSMESSLNDETCSGDERRVRCAPPPADQDVCRKLLDLVEFQRCHSIVDPKPYLDCCHDALCIGGNYCDSLEMYARKCSDVALCPAWRTDDICPYECPRDLVYQPCVVGCKETCDTPSDEKCSSDLVEGCFCPKDYVFHNDTCVPRKNCHYCDKDGHVKGDVWHPDICTECKCDDGVVNCRKTECPLLDTICEENMTPVLVNETREKCCAKYLCVSKPTAPVVCVEPQEPECGFGQITKTITGTDGCYKIICQCLPENECPVVEDLTNEIELEPGFVQVTNTSGCCPRSAKVCDPRTCPSAPDCPEYYNLTTTTRTDSCCPSYECVPPRDICLYTSDEDRRSHEDGTNVTARKIGEEWKDGKCKTCICENLYDGPKSNCMITECPSMYEHPDANDYVWKEILLDDKCCPVFERSACKDEDKIYNIGESWKPNVKDACVTMECNQQSGSIQKQVKVQECNVVCDFGYKYQQANDTTVDCCGKCVQTACIVEGILKDVGEEWQSGDHCVTYSCDSTSGSVYVRASTKTCPEIDPELKSEFDVETRKVRGECCPEIVKTACRSNGKIYQPGQKWKSLVNSCVTETCTTGPNITKHKETEVCLKQCAQGWSYQEPEEGKCCGECKQTYCVYEDTLYAPDMTWSSDDNCTTYSCLRVNEQLSVSVSPAVCPDIKDCPEEAIYSDECCKRCKLSVLDKLAEKSECKSTVMDAKSTLGILIVNHPLYGICKNLNLIEGIKQCNGTCKSSAYFDIKHWREVNDCQCCQAEGHTGIIVDLICTDGTRLKKQLAVPTSCSCKSCALSDMRKEDRETKTKG</sequence>
<name>E2BF79_HARSA</name>
<dbReference type="Gene3D" id="2.60.120.260">
    <property type="entry name" value="Galactose-binding domain-like"/>
    <property type="match status" value="2"/>
</dbReference>
<dbReference type="Proteomes" id="UP000008237">
    <property type="component" value="Unassembled WGS sequence"/>
</dbReference>
<dbReference type="CDD" id="cd00057">
    <property type="entry name" value="FA58C"/>
    <property type="match status" value="2"/>
</dbReference>
<feature type="region of interest" description="Disordered" evidence="11">
    <location>
        <begin position="2456"/>
        <end position="2493"/>
    </location>
</feature>
<dbReference type="GO" id="GO:0031012">
    <property type="term" value="C:extracellular matrix"/>
    <property type="evidence" value="ECO:0007669"/>
    <property type="project" value="TreeGrafter"/>
</dbReference>
<gene>
    <name evidence="17" type="ORF">EAI_04445</name>
</gene>
<keyword evidence="7 10" id="KW-1015">Disulfide bond</keyword>
<dbReference type="InterPro" id="IPR000742">
    <property type="entry name" value="EGF"/>
</dbReference>
<feature type="domain" description="VWFD" evidence="16">
    <location>
        <begin position="348"/>
        <end position="526"/>
    </location>
</feature>
<dbReference type="PROSITE" id="PS01208">
    <property type="entry name" value="VWFC_1"/>
    <property type="match status" value="1"/>
</dbReference>
<dbReference type="PROSITE" id="PS01185">
    <property type="entry name" value="CTCK_1"/>
    <property type="match status" value="1"/>
</dbReference>
<dbReference type="GO" id="GO:0005615">
    <property type="term" value="C:extracellular space"/>
    <property type="evidence" value="ECO:0007669"/>
    <property type="project" value="TreeGrafter"/>
</dbReference>
<dbReference type="Pfam" id="PF00754">
    <property type="entry name" value="F5_F8_type_C"/>
    <property type="match status" value="2"/>
</dbReference>
<evidence type="ECO:0000256" key="2">
    <source>
        <dbReference type="ARBA" id="ARBA00007611"/>
    </source>
</evidence>
<comment type="caution">
    <text evidence="10">Lacks conserved residue(s) required for the propagation of feature annotation.</text>
</comment>
<feature type="disulfide bond" evidence="10">
    <location>
        <begin position="95"/>
        <end position="105"/>
    </location>
</feature>
<dbReference type="EMBL" id="GL447952">
    <property type="protein sequence ID" value="EFN85665.1"/>
    <property type="molecule type" value="Genomic_DNA"/>
</dbReference>
<dbReference type="SUPFAM" id="SSF57603">
    <property type="entry name" value="FnI-like domain"/>
    <property type="match status" value="1"/>
</dbReference>
<dbReference type="InterPro" id="IPR002172">
    <property type="entry name" value="LDrepeatLR_classA_rpt"/>
</dbReference>
<feature type="domain" description="EGF-like" evidence="14">
    <location>
        <begin position="92"/>
        <end position="123"/>
    </location>
</feature>
<dbReference type="SMART" id="SM00192">
    <property type="entry name" value="LDLa"/>
    <property type="match status" value="1"/>
</dbReference>